<dbReference type="Gene3D" id="3.30.565.10">
    <property type="entry name" value="Histidine kinase-like ATPase, C-terminal domain"/>
    <property type="match status" value="1"/>
</dbReference>
<dbReference type="RefSeq" id="WP_183998190.1">
    <property type="nucleotide sequence ID" value="NZ_BMHW01000018.1"/>
</dbReference>
<keyword evidence="11 13" id="KW-1133">Transmembrane helix</keyword>
<keyword evidence="5" id="KW-0597">Phosphoprotein</keyword>
<name>A0A7X0D378_9HYPH</name>
<dbReference type="InterPro" id="IPR011102">
    <property type="entry name" value="Sig_transdc_His_kinase_HWE"/>
</dbReference>
<evidence type="ECO:0000256" key="11">
    <source>
        <dbReference type="ARBA" id="ARBA00022989"/>
    </source>
</evidence>
<organism evidence="15 16">
    <name type="scientific">Rhizobium wenxiniae</name>
    <dbReference type="NCBI Taxonomy" id="1737357"/>
    <lineage>
        <taxon>Bacteria</taxon>
        <taxon>Pseudomonadati</taxon>
        <taxon>Pseudomonadota</taxon>
        <taxon>Alphaproteobacteria</taxon>
        <taxon>Hyphomicrobiales</taxon>
        <taxon>Rhizobiaceae</taxon>
        <taxon>Rhizobium/Agrobacterium group</taxon>
        <taxon>Rhizobium</taxon>
    </lineage>
</organism>
<dbReference type="Gene3D" id="6.10.340.10">
    <property type="match status" value="1"/>
</dbReference>
<reference evidence="15 16" key="1">
    <citation type="submission" date="2020-08" db="EMBL/GenBank/DDBJ databases">
        <title>Genomic Encyclopedia of Type Strains, Phase IV (KMG-IV): sequencing the most valuable type-strain genomes for metagenomic binning, comparative biology and taxonomic classification.</title>
        <authorList>
            <person name="Goeker M."/>
        </authorList>
    </citation>
    <scope>NUCLEOTIDE SEQUENCE [LARGE SCALE GENOMIC DNA]</scope>
    <source>
        <strain evidence="15 16">DSM 100734</strain>
    </source>
</reference>
<dbReference type="Pfam" id="PF02743">
    <property type="entry name" value="dCache_1"/>
    <property type="match status" value="1"/>
</dbReference>
<dbReference type="EC" id="2.7.13.3" evidence="3"/>
<comment type="caution">
    <text evidence="15">The sequence shown here is derived from an EMBL/GenBank/DDBJ whole genome shotgun (WGS) entry which is preliminary data.</text>
</comment>
<keyword evidence="9 15" id="KW-0418">Kinase</keyword>
<dbReference type="GO" id="GO:0005524">
    <property type="term" value="F:ATP binding"/>
    <property type="evidence" value="ECO:0007669"/>
    <property type="project" value="UniProtKB-KW"/>
</dbReference>
<evidence type="ECO:0000256" key="2">
    <source>
        <dbReference type="ARBA" id="ARBA00004651"/>
    </source>
</evidence>
<evidence type="ECO:0000256" key="4">
    <source>
        <dbReference type="ARBA" id="ARBA00022475"/>
    </source>
</evidence>
<evidence type="ECO:0000256" key="8">
    <source>
        <dbReference type="ARBA" id="ARBA00022741"/>
    </source>
</evidence>
<evidence type="ECO:0000259" key="14">
    <source>
        <dbReference type="PROSITE" id="PS50885"/>
    </source>
</evidence>
<evidence type="ECO:0000256" key="3">
    <source>
        <dbReference type="ARBA" id="ARBA00012438"/>
    </source>
</evidence>
<dbReference type="EMBL" id="JACHEG010000016">
    <property type="protein sequence ID" value="MBB6166257.1"/>
    <property type="molecule type" value="Genomic_DNA"/>
</dbReference>
<keyword evidence="12 13" id="KW-0472">Membrane</keyword>
<evidence type="ECO:0000256" key="12">
    <source>
        <dbReference type="ARBA" id="ARBA00023136"/>
    </source>
</evidence>
<gene>
    <name evidence="15" type="ORF">HNQ72_006108</name>
</gene>
<dbReference type="AlphaFoldDB" id="A0A7X0D378"/>
<dbReference type="CDD" id="cd12915">
    <property type="entry name" value="PDC2_DGC_like"/>
    <property type="match status" value="1"/>
</dbReference>
<dbReference type="SMART" id="SM00911">
    <property type="entry name" value="HWE_HK"/>
    <property type="match status" value="1"/>
</dbReference>
<dbReference type="Proteomes" id="UP000547879">
    <property type="component" value="Unassembled WGS sequence"/>
</dbReference>
<dbReference type="GO" id="GO:0004673">
    <property type="term" value="F:protein histidine kinase activity"/>
    <property type="evidence" value="ECO:0007669"/>
    <property type="project" value="UniProtKB-EC"/>
</dbReference>
<keyword evidence="10" id="KW-0067">ATP-binding</keyword>
<evidence type="ECO:0000313" key="16">
    <source>
        <dbReference type="Proteomes" id="UP000547879"/>
    </source>
</evidence>
<dbReference type="CDD" id="cd12914">
    <property type="entry name" value="PDC1_DGC_like"/>
    <property type="match status" value="1"/>
</dbReference>
<evidence type="ECO:0000256" key="5">
    <source>
        <dbReference type="ARBA" id="ARBA00022553"/>
    </source>
</evidence>
<evidence type="ECO:0000256" key="7">
    <source>
        <dbReference type="ARBA" id="ARBA00022692"/>
    </source>
</evidence>
<dbReference type="GO" id="GO:0007165">
    <property type="term" value="P:signal transduction"/>
    <property type="evidence" value="ECO:0007669"/>
    <property type="project" value="InterPro"/>
</dbReference>
<dbReference type="GO" id="GO:0005886">
    <property type="term" value="C:plasma membrane"/>
    <property type="evidence" value="ECO:0007669"/>
    <property type="project" value="UniProtKB-SubCell"/>
</dbReference>
<feature type="domain" description="HAMP" evidence="14">
    <location>
        <begin position="295"/>
        <end position="347"/>
    </location>
</feature>
<comment type="catalytic activity">
    <reaction evidence="1">
        <text>ATP + protein L-histidine = ADP + protein N-phospho-L-histidine.</text>
        <dbReference type="EC" id="2.7.13.3"/>
    </reaction>
</comment>
<evidence type="ECO:0000256" key="1">
    <source>
        <dbReference type="ARBA" id="ARBA00000085"/>
    </source>
</evidence>
<dbReference type="Pfam" id="PF07536">
    <property type="entry name" value="HWE_HK"/>
    <property type="match status" value="1"/>
</dbReference>
<comment type="subcellular location">
    <subcellularLocation>
        <location evidence="2">Cell membrane</location>
        <topology evidence="2">Multi-pass membrane protein</topology>
    </subcellularLocation>
</comment>
<keyword evidence="4" id="KW-1003">Cell membrane</keyword>
<dbReference type="InterPro" id="IPR036890">
    <property type="entry name" value="HATPase_C_sf"/>
</dbReference>
<dbReference type="PANTHER" id="PTHR41523:SF7">
    <property type="entry name" value="HISTIDINE KINASE"/>
    <property type="match status" value="1"/>
</dbReference>
<dbReference type="PROSITE" id="PS50885">
    <property type="entry name" value="HAMP"/>
    <property type="match status" value="1"/>
</dbReference>
<evidence type="ECO:0000256" key="13">
    <source>
        <dbReference type="SAM" id="Phobius"/>
    </source>
</evidence>
<feature type="transmembrane region" description="Helical" evidence="13">
    <location>
        <begin position="272"/>
        <end position="292"/>
    </location>
</feature>
<dbReference type="InterPro" id="IPR003660">
    <property type="entry name" value="HAMP_dom"/>
</dbReference>
<sequence length="561" mass="60124">MRLKLVAVAIAALAPVVAMLGYNEIATRVQRSHEVRAQAAQAARQASSEVERIVEGLRSLLIAVTSIPSVRHLDAVACDDALASLSAKVSNIGAIFVIRTDGSPVCGSVPIPADASFADRDYVRKALADKQFAAGNYTRSRVSDSAVIPFAMPVIDGVNVTAIVISGIRADWLQARITERGVPRGNAVTIADAAGVIVARVPFPEKFVGTVIPDEFQPLIHANQPGTIEVTSQDGTERVLGYRPITPPSSPLYVSAGFSKDEAFSPIDRATIINLLGIVAGGLVSMVLAVFIGHRFILVPITEIAVVMTRWKAGSVDARTGMRPTDELHAVGAALDDLLDELDRRRVLNEKTEEERTLLVRELAHRVKNGFALVQAIARQTFARADPDRYGSFSERLTALASTYDLILSKEGSASHIRQVIEAALLAHSSDQDRVSISGPNLMLSPDLALPLSLILHELATNATKYGSLSVDTGKVDIRWSENDGRIDLTWQEIGGPAVVKPTRKGFGSILIERAFPSGAKAETASDFRADGLRFELSFQVAEQEVDLGVTSGRCDEGGNA</sequence>
<accession>A0A7X0D378</accession>
<evidence type="ECO:0000256" key="6">
    <source>
        <dbReference type="ARBA" id="ARBA00022679"/>
    </source>
</evidence>
<dbReference type="PANTHER" id="PTHR41523">
    <property type="entry name" value="TWO-COMPONENT SYSTEM SENSOR PROTEIN"/>
    <property type="match status" value="1"/>
</dbReference>
<proteinExistence type="predicted"/>
<dbReference type="Gene3D" id="3.30.450.20">
    <property type="entry name" value="PAS domain"/>
    <property type="match status" value="2"/>
</dbReference>
<evidence type="ECO:0000256" key="10">
    <source>
        <dbReference type="ARBA" id="ARBA00022840"/>
    </source>
</evidence>
<keyword evidence="8" id="KW-0547">Nucleotide-binding</keyword>
<keyword evidence="16" id="KW-1185">Reference proteome</keyword>
<protein>
    <recommendedName>
        <fullName evidence="3">histidine kinase</fullName>
        <ecNumber evidence="3">2.7.13.3</ecNumber>
    </recommendedName>
</protein>
<keyword evidence="7 13" id="KW-0812">Transmembrane</keyword>
<dbReference type="InterPro" id="IPR033479">
    <property type="entry name" value="dCache_1"/>
</dbReference>
<evidence type="ECO:0000256" key="9">
    <source>
        <dbReference type="ARBA" id="ARBA00022777"/>
    </source>
</evidence>
<keyword evidence="6" id="KW-0808">Transferase</keyword>
<evidence type="ECO:0000313" key="15">
    <source>
        <dbReference type="EMBL" id="MBB6166257.1"/>
    </source>
</evidence>